<evidence type="ECO:0000313" key="2">
    <source>
        <dbReference type="Proteomes" id="UP000807306"/>
    </source>
</evidence>
<accession>A0A9P6EN03</accession>
<keyword evidence="2" id="KW-1185">Reference proteome</keyword>
<reference evidence="1" key="1">
    <citation type="submission" date="2020-11" db="EMBL/GenBank/DDBJ databases">
        <authorList>
            <consortium name="DOE Joint Genome Institute"/>
            <person name="Ahrendt S."/>
            <person name="Riley R."/>
            <person name="Andreopoulos W."/>
            <person name="Labutti K."/>
            <person name="Pangilinan J."/>
            <person name="Ruiz-Duenas F.J."/>
            <person name="Barrasa J.M."/>
            <person name="Sanchez-Garcia M."/>
            <person name="Camarero S."/>
            <person name="Miyauchi S."/>
            <person name="Serrano A."/>
            <person name="Linde D."/>
            <person name="Babiker R."/>
            <person name="Drula E."/>
            <person name="Ayuso-Fernandez I."/>
            <person name="Pacheco R."/>
            <person name="Padilla G."/>
            <person name="Ferreira P."/>
            <person name="Barriuso J."/>
            <person name="Kellner H."/>
            <person name="Castanera R."/>
            <person name="Alfaro M."/>
            <person name="Ramirez L."/>
            <person name="Pisabarro A.G."/>
            <person name="Kuo A."/>
            <person name="Tritt A."/>
            <person name="Lipzen A."/>
            <person name="He G."/>
            <person name="Yan M."/>
            <person name="Ng V."/>
            <person name="Cullen D."/>
            <person name="Martin F."/>
            <person name="Rosso M.-N."/>
            <person name="Henrissat B."/>
            <person name="Hibbett D."/>
            <person name="Martinez A.T."/>
            <person name="Grigoriev I.V."/>
        </authorList>
    </citation>
    <scope>NUCLEOTIDE SEQUENCE</scope>
    <source>
        <strain evidence="1">CBS 506.95</strain>
    </source>
</reference>
<gene>
    <name evidence="1" type="ORF">CPB83DRAFT_846268</name>
</gene>
<protein>
    <submittedName>
        <fullName evidence="1">Uncharacterized protein</fullName>
    </submittedName>
</protein>
<dbReference type="EMBL" id="MU157830">
    <property type="protein sequence ID" value="KAF9532733.1"/>
    <property type="molecule type" value="Genomic_DNA"/>
</dbReference>
<evidence type="ECO:0000313" key="1">
    <source>
        <dbReference type="EMBL" id="KAF9532733.1"/>
    </source>
</evidence>
<dbReference type="AlphaFoldDB" id="A0A9P6EN03"/>
<sequence>MLEALNGALSRKRISFASKIRRHSFSSIPVAFDSSGIFMPYGPMSSNALTTRGSILTKASSTIPFHISRHSW</sequence>
<comment type="caution">
    <text evidence="1">The sequence shown here is derived from an EMBL/GenBank/DDBJ whole genome shotgun (WGS) entry which is preliminary data.</text>
</comment>
<proteinExistence type="predicted"/>
<organism evidence="1 2">
    <name type="scientific">Crepidotus variabilis</name>
    <dbReference type="NCBI Taxonomy" id="179855"/>
    <lineage>
        <taxon>Eukaryota</taxon>
        <taxon>Fungi</taxon>
        <taxon>Dikarya</taxon>
        <taxon>Basidiomycota</taxon>
        <taxon>Agaricomycotina</taxon>
        <taxon>Agaricomycetes</taxon>
        <taxon>Agaricomycetidae</taxon>
        <taxon>Agaricales</taxon>
        <taxon>Agaricineae</taxon>
        <taxon>Crepidotaceae</taxon>
        <taxon>Crepidotus</taxon>
    </lineage>
</organism>
<dbReference type="Proteomes" id="UP000807306">
    <property type="component" value="Unassembled WGS sequence"/>
</dbReference>
<name>A0A9P6EN03_9AGAR</name>